<feature type="transmembrane region" description="Helical" evidence="5">
    <location>
        <begin position="119"/>
        <end position="141"/>
    </location>
</feature>
<accession>A0A6B0SJD0</accession>
<dbReference type="Proteomes" id="UP000471521">
    <property type="component" value="Unassembled WGS sequence"/>
</dbReference>
<evidence type="ECO:0000256" key="3">
    <source>
        <dbReference type="ARBA" id="ARBA00022989"/>
    </source>
</evidence>
<organism evidence="6 7">
    <name type="scientific">Halobacterium bonnevillei</name>
    <dbReference type="NCBI Taxonomy" id="2692200"/>
    <lineage>
        <taxon>Archaea</taxon>
        <taxon>Methanobacteriati</taxon>
        <taxon>Methanobacteriota</taxon>
        <taxon>Stenosarchaea group</taxon>
        <taxon>Halobacteria</taxon>
        <taxon>Halobacteriales</taxon>
        <taxon>Halobacteriaceae</taxon>
        <taxon>Halobacterium</taxon>
    </lineage>
</organism>
<comment type="caution">
    <text evidence="6">The sequence shown here is derived from an EMBL/GenBank/DDBJ whole genome shotgun (WGS) entry which is preliminary data.</text>
</comment>
<dbReference type="GO" id="GO:0005886">
    <property type="term" value="C:plasma membrane"/>
    <property type="evidence" value="ECO:0007669"/>
    <property type="project" value="TreeGrafter"/>
</dbReference>
<feature type="transmembrane region" description="Helical" evidence="5">
    <location>
        <begin position="197"/>
        <end position="218"/>
    </location>
</feature>
<keyword evidence="3 5" id="KW-1133">Transmembrane helix</keyword>
<dbReference type="GO" id="GO:0015499">
    <property type="term" value="F:formate transmembrane transporter activity"/>
    <property type="evidence" value="ECO:0007669"/>
    <property type="project" value="TreeGrafter"/>
</dbReference>
<evidence type="ECO:0000313" key="6">
    <source>
        <dbReference type="EMBL" id="MXR21775.1"/>
    </source>
</evidence>
<evidence type="ECO:0000256" key="2">
    <source>
        <dbReference type="ARBA" id="ARBA00022692"/>
    </source>
</evidence>
<dbReference type="PANTHER" id="PTHR30520">
    <property type="entry name" value="FORMATE TRANSPORTER-RELATED"/>
    <property type="match status" value="1"/>
</dbReference>
<dbReference type="PANTHER" id="PTHR30520:SF2">
    <property type="entry name" value="INNER MEMBRANE PROTEIN YFDC"/>
    <property type="match status" value="1"/>
</dbReference>
<dbReference type="Pfam" id="PF01226">
    <property type="entry name" value="Form_Nir_trans"/>
    <property type="match status" value="1"/>
</dbReference>
<sequence length="267" mass="27212">MSDASGAPTADEQASPTGILSQQLQEGLNELERPSGGLALSGVSAGLDIGFGPLLMAVLVSLAAGEWSEPVLELALANAYAVGFLFVVIGRSELFTEHTTLAVLPVLDGLAGVRSLARLWGVVFGANVVGGTVFAGLAVLVAPEYGIADASAFEAVATPLVAHSAVPLFAGAVLAGWLMGLMSWLVAAAQETISRAFFVWLVAATIGIAHLPHCIAGNVEVLLGVFSGVVSPAEYARFLAFATAGNLLGGVVFVSLLKYSHVVRGGD</sequence>
<name>A0A6B0SJD0_9EURY</name>
<feature type="transmembrane region" description="Helical" evidence="5">
    <location>
        <begin position="70"/>
        <end position="89"/>
    </location>
</feature>
<dbReference type="InterPro" id="IPR023271">
    <property type="entry name" value="Aquaporin-like"/>
</dbReference>
<comment type="subcellular location">
    <subcellularLocation>
        <location evidence="1">Membrane</location>
        <topology evidence="1">Multi-pass membrane protein</topology>
    </subcellularLocation>
</comment>
<reference evidence="6 7" key="1">
    <citation type="submission" date="2019-12" db="EMBL/GenBank/DDBJ databases">
        <title>Isolation and characterization of three novel carbon monoxide-oxidizing members of Halobacteria from salione crusts and soils.</title>
        <authorList>
            <person name="Myers M.R."/>
            <person name="King G.M."/>
        </authorList>
    </citation>
    <scope>NUCLEOTIDE SEQUENCE [LARGE SCALE GENOMIC DNA]</scope>
    <source>
        <strain evidence="6 7">PCN9</strain>
    </source>
</reference>
<keyword evidence="7" id="KW-1185">Reference proteome</keyword>
<keyword evidence="4 5" id="KW-0472">Membrane</keyword>
<feature type="transmembrane region" description="Helical" evidence="5">
    <location>
        <begin position="238"/>
        <end position="257"/>
    </location>
</feature>
<feature type="transmembrane region" description="Helical" evidence="5">
    <location>
        <begin position="38"/>
        <end position="64"/>
    </location>
</feature>
<dbReference type="EMBL" id="WUUU01000150">
    <property type="protein sequence ID" value="MXR21775.1"/>
    <property type="molecule type" value="Genomic_DNA"/>
</dbReference>
<dbReference type="OrthoDB" id="117182at2157"/>
<evidence type="ECO:0000256" key="5">
    <source>
        <dbReference type="SAM" id="Phobius"/>
    </source>
</evidence>
<gene>
    <name evidence="6" type="ORF">GRX66_14595</name>
</gene>
<dbReference type="Gene3D" id="1.20.1080.10">
    <property type="entry name" value="Glycerol uptake facilitator protein"/>
    <property type="match status" value="1"/>
</dbReference>
<proteinExistence type="predicted"/>
<dbReference type="AlphaFoldDB" id="A0A6B0SJD0"/>
<protein>
    <submittedName>
        <fullName evidence="6">Formate/nitrite transporter family protein</fullName>
    </submittedName>
</protein>
<dbReference type="InterPro" id="IPR000292">
    <property type="entry name" value="For/NO2_transpt"/>
</dbReference>
<evidence type="ECO:0000313" key="7">
    <source>
        <dbReference type="Proteomes" id="UP000471521"/>
    </source>
</evidence>
<evidence type="ECO:0000256" key="1">
    <source>
        <dbReference type="ARBA" id="ARBA00004141"/>
    </source>
</evidence>
<dbReference type="RefSeq" id="WP_159527216.1">
    <property type="nucleotide sequence ID" value="NZ_WUUU01000150.1"/>
</dbReference>
<feature type="transmembrane region" description="Helical" evidence="5">
    <location>
        <begin position="161"/>
        <end position="185"/>
    </location>
</feature>
<evidence type="ECO:0000256" key="4">
    <source>
        <dbReference type="ARBA" id="ARBA00023136"/>
    </source>
</evidence>
<keyword evidence="2 5" id="KW-0812">Transmembrane</keyword>